<dbReference type="AlphaFoldDB" id="A0A974RWH4"/>
<dbReference type="EMBL" id="CP067393">
    <property type="protein sequence ID" value="QQP85203.1"/>
    <property type="molecule type" value="Genomic_DNA"/>
</dbReference>
<dbReference type="SUPFAM" id="SSF52096">
    <property type="entry name" value="ClpP/crotonase"/>
    <property type="match status" value="1"/>
</dbReference>
<proteinExistence type="inferred from homology"/>
<dbReference type="InterPro" id="IPR029045">
    <property type="entry name" value="ClpP/crotonase-like_dom_sf"/>
</dbReference>
<dbReference type="RefSeq" id="WP_201091523.1">
    <property type="nucleotide sequence ID" value="NZ_CP067393.1"/>
</dbReference>
<dbReference type="PANTHER" id="PTHR11941:SF54">
    <property type="entry name" value="ENOYL-COA HYDRATASE, MITOCHONDRIAL"/>
    <property type="match status" value="1"/>
</dbReference>
<organism evidence="4 5">
    <name type="scientific">Entomomonas asaccharolytica</name>
    <dbReference type="NCBI Taxonomy" id="2785331"/>
    <lineage>
        <taxon>Bacteria</taxon>
        <taxon>Pseudomonadati</taxon>
        <taxon>Pseudomonadota</taxon>
        <taxon>Gammaproteobacteria</taxon>
        <taxon>Pseudomonadales</taxon>
        <taxon>Pseudomonadaceae</taxon>
        <taxon>Entomomonas</taxon>
    </lineage>
</organism>
<keyword evidence="2" id="KW-0456">Lyase</keyword>
<evidence type="ECO:0000256" key="1">
    <source>
        <dbReference type="ARBA" id="ARBA00005254"/>
    </source>
</evidence>
<dbReference type="PANTHER" id="PTHR11941">
    <property type="entry name" value="ENOYL-COA HYDRATASE-RELATED"/>
    <property type="match status" value="1"/>
</dbReference>
<evidence type="ECO:0000313" key="5">
    <source>
        <dbReference type="Proteomes" id="UP000595278"/>
    </source>
</evidence>
<evidence type="ECO:0000313" key="4">
    <source>
        <dbReference type="EMBL" id="QQP85203.1"/>
    </source>
</evidence>
<sequence length="261" mass="28102">MEAVSEPLVLVEYPAEQVALVRLNRPQAKNALSNDVRKQLADVFLDLSNKAEIRAIVLTGGEEVFAAGADIKDMTTATTIAMYSRHTEHYWQAIANCPKPVIAAVNGYALGGGCELAMHADIIIAGESARFGQPEVKVGVMPGAGGTQRLIRAVGKYQAMRMILTGCMIKAPEALTIGLVSEVVANDQTIPRAIEMAKEIAKMPPIAIAQIKEVVLAGMDLPLDAALMLERKAFQILFNSQDQKEGANAFVEKRAPNYKGE</sequence>
<reference evidence="4 5" key="1">
    <citation type="submission" date="2021-01" db="EMBL/GenBank/DDBJ databases">
        <title>Entomomonas sp. F2A isolated from a house cricket (Acheta domesticus).</title>
        <authorList>
            <person name="Spergser J."/>
            <person name="Busse H.-J."/>
        </authorList>
    </citation>
    <scope>NUCLEOTIDE SEQUENCE [LARGE SCALE GENOMIC DNA]</scope>
    <source>
        <strain evidence="4 5">F2A</strain>
    </source>
</reference>
<dbReference type="CDD" id="cd06558">
    <property type="entry name" value="crotonase-like"/>
    <property type="match status" value="1"/>
</dbReference>
<dbReference type="KEGG" id="eaz:JHT90_12565"/>
<dbReference type="GO" id="GO:0016836">
    <property type="term" value="F:hydro-lyase activity"/>
    <property type="evidence" value="ECO:0007669"/>
    <property type="project" value="UniProtKB-ARBA"/>
</dbReference>
<dbReference type="GO" id="GO:0006635">
    <property type="term" value="P:fatty acid beta-oxidation"/>
    <property type="evidence" value="ECO:0007669"/>
    <property type="project" value="TreeGrafter"/>
</dbReference>
<dbReference type="FunFam" id="3.90.226.10:FF:000009">
    <property type="entry name" value="Carnitinyl-CoA dehydratase"/>
    <property type="match status" value="1"/>
</dbReference>
<comment type="similarity">
    <text evidence="1 3">Belongs to the enoyl-CoA hydratase/isomerase family.</text>
</comment>
<name>A0A974RWH4_9GAMM</name>
<dbReference type="InterPro" id="IPR001753">
    <property type="entry name" value="Enoyl-CoA_hydra/iso"/>
</dbReference>
<dbReference type="NCBIfam" id="NF006007">
    <property type="entry name" value="PRK08138.1"/>
    <property type="match status" value="1"/>
</dbReference>
<dbReference type="Gene3D" id="1.10.12.10">
    <property type="entry name" value="Lyase 2-enoyl-coa Hydratase, Chain A, domain 2"/>
    <property type="match status" value="1"/>
</dbReference>
<dbReference type="InterPro" id="IPR014748">
    <property type="entry name" value="Enoyl-CoA_hydra_C"/>
</dbReference>
<dbReference type="FunFam" id="1.10.12.10:FF:000001">
    <property type="entry name" value="Probable enoyl-CoA hydratase, mitochondrial"/>
    <property type="match status" value="1"/>
</dbReference>
<dbReference type="Pfam" id="PF00378">
    <property type="entry name" value="ECH_1"/>
    <property type="match status" value="1"/>
</dbReference>
<accession>A0A974RWH4</accession>
<dbReference type="Proteomes" id="UP000595278">
    <property type="component" value="Chromosome"/>
</dbReference>
<protein>
    <submittedName>
        <fullName evidence="4">Enoyl-CoA hydratase</fullName>
    </submittedName>
</protein>
<gene>
    <name evidence="4" type="ORF">JHT90_12565</name>
</gene>
<dbReference type="Gene3D" id="3.90.226.10">
    <property type="entry name" value="2-enoyl-CoA Hydratase, Chain A, domain 1"/>
    <property type="match status" value="1"/>
</dbReference>
<evidence type="ECO:0000256" key="2">
    <source>
        <dbReference type="ARBA" id="ARBA00023239"/>
    </source>
</evidence>
<dbReference type="PROSITE" id="PS00166">
    <property type="entry name" value="ENOYL_COA_HYDRATASE"/>
    <property type="match status" value="1"/>
</dbReference>
<dbReference type="InterPro" id="IPR018376">
    <property type="entry name" value="Enoyl-CoA_hyd/isom_CS"/>
</dbReference>
<keyword evidence="5" id="KW-1185">Reference proteome</keyword>
<evidence type="ECO:0000256" key="3">
    <source>
        <dbReference type="RuleBase" id="RU003707"/>
    </source>
</evidence>